<keyword evidence="2" id="KW-0418">Kinase</keyword>
<dbReference type="OrthoDB" id="63989at2759"/>
<dbReference type="Gene3D" id="2.130.10.10">
    <property type="entry name" value="YVTN repeat-like/Quinoprotein amine dehydrogenase"/>
    <property type="match status" value="1"/>
</dbReference>
<organism evidence="2">
    <name type="scientific">Anoplophora glabripennis</name>
    <name type="common">Asian longhorn beetle</name>
    <name type="synonym">Anoplophora nobilis</name>
    <dbReference type="NCBI Taxonomy" id="217634"/>
    <lineage>
        <taxon>Eukaryota</taxon>
        <taxon>Metazoa</taxon>
        <taxon>Ecdysozoa</taxon>
        <taxon>Arthropoda</taxon>
        <taxon>Hexapoda</taxon>
        <taxon>Insecta</taxon>
        <taxon>Pterygota</taxon>
        <taxon>Neoptera</taxon>
        <taxon>Endopterygota</taxon>
        <taxon>Coleoptera</taxon>
        <taxon>Polyphaga</taxon>
        <taxon>Cucujiformia</taxon>
        <taxon>Chrysomeloidea</taxon>
        <taxon>Cerambycidae</taxon>
        <taxon>Lamiinae</taxon>
        <taxon>Lamiini</taxon>
        <taxon>Anoplophora</taxon>
    </lineage>
</organism>
<feature type="non-terminal residue" evidence="2">
    <location>
        <position position="380"/>
    </location>
</feature>
<dbReference type="KEGG" id="agb:108916135"/>
<dbReference type="SUPFAM" id="SSF50998">
    <property type="entry name" value="Quinoprotein alcohol dehydrogenase-like"/>
    <property type="match status" value="1"/>
</dbReference>
<dbReference type="InterPro" id="IPR018391">
    <property type="entry name" value="PQQ_b-propeller_rpt"/>
</dbReference>
<dbReference type="AlphaFoldDB" id="V5GWL3"/>
<dbReference type="GO" id="GO:0016301">
    <property type="term" value="F:kinase activity"/>
    <property type="evidence" value="ECO:0007669"/>
    <property type="project" value="UniProtKB-KW"/>
</dbReference>
<dbReference type="CDD" id="cd09769">
    <property type="entry name" value="Luminal_IRE1"/>
    <property type="match status" value="1"/>
</dbReference>
<sequence>MICKFYLTIILVQSYFSFVLNDGISGEKRVENRIPSTDIAEEGDDRLLLFATLDGTLTAIEQQTGKIRWKIKEQPIVQVPLDVPNAILPIFLPDPRDGSLYLLDNSREPLQKLPFSIPQLVSSSPCRSSDGILYTGKKKDIWFKLDPITGNKEQVLGWDDHGTQCPVDSKTSIYIGRTKYDIKMVNGNNPANKWNVTFYVYAAADMSKEELNNYDLVHFTSSSSGRVIILDRRRGSLLWDGDLGSPVVGTYLLDPEGLISVPYTSLANHTIIYLLQQLISHNGLLENSNHMRLYPTLYIGEHVHGLYATRSLVDQNVVTITASDSGPLLLGGPYAPGNPKIYQEHLSGHNYWLPKDFFKEEYPNFESFPMFGEHILVFTG</sequence>
<dbReference type="InterPro" id="IPR011047">
    <property type="entry name" value="Quinoprotein_ADH-like_sf"/>
</dbReference>
<evidence type="ECO:0000256" key="1">
    <source>
        <dbReference type="SAM" id="SignalP"/>
    </source>
</evidence>
<gene>
    <name evidence="2" type="primary">IRE1</name>
</gene>
<keyword evidence="1" id="KW-0732">Signal</keyword>
<dbReference type="GeneID" id="108916135"/>
<name>V5GWL3_ANOGL</name>
<dbReference type="SMART" id="SM00564">
    <property type="entry name" value="PQQ"/>
    <property type="match status" value="4"/>
</dbReference>
<accession>V5GWL3</accession>
<proteinExistence type="predicted"/>
<protein>
    <submittedName>
        <fullName evidence="2">Serine/threonine-protein kinase/endoribonuclease</fullName>
    </submittedName>
</protein>
<reference evidence="2" key="1">
    <citation type="submission" date="2013-07" db="EMBL/GenBank/DDBJ databases">
        <title>Midgut Transcriptome Profiling of Anoplphora glabripennis, a Lignocellulose Degrading, Wood-Boring Cerambycid.</title>
        <authorList>
            <person name="Scully E.D."/>
            <person name="Hoover K."/>
            <person name="Carlson J.E."/>
            <person name="Tien M."/>
            <person name="Geib S.M."/>
        </authorList>
    </citation>
    <scope>NUCLEOTIDE SEQUENCE</scope>
</reference>
<feature type="chain" id="PRO_5004737551" evidence="1">
    <location>
        <begin position="22"/>
        <end position="380"/>
    </location>
</feature>
<feature type="signal peptide" evidence="1">
    <location>
        <begin position="1"/>
        <end position="21"/>
    </location>
</feature>
<keyword evidence="2" id="KW-0808">Transferase</keyword>
<dbReference type="InterPro" id="IPR015943">
    <property type="entry name" value="WD40/YVTN_repeat-like_dom_sf"/>
</dbReference>
<dbReference type="EMBL" id="GALX01002369">
    <property type="protein sequence ID" value="JAB66097.1"/>
    <property type="molecule type" value="Transcribed_RNA"/>
</dbReference>
<evidence type="ECO:0000313" key="2">
    <source>
        <dbReference type="EMBL" id="JAB66097.1"/>
    </source>
</evidence>